<organism evidence="6 7">
    <name type="scientific">Paractinoplanes tereljensis</name>
    <dbReference type="NCBI Taxonomy" id="571912"/>
    <lineage>
        <taxon>Bacteria</taxon>
        <taxon>Bacillati</taxon>
        <taxon>Actinomycetota</taxon>
        <taxon>Actinomycetes</taxon>
        <taxon>Micromonosporales</taxon>
        <taxon>Micromonosporaceae</taxon>
        <taxon>Paractinoplanes</taxon>
    </lineage>
</organism>
<dbReference type="Pfam" id="PF02368">
    <property type="entry name" value="Big_2"/>
    <property type="match status" value="1"/>
</dbReference>
<dbReference type="Proteomes" id="UP000623608">
    <property type="component" value="Unassembled WGS sequence"/>
</dbReference>
<dbReference type="SUPFAM" id="SSF52279">
    <property type="entry name" value="Beta-D-glucan exohydrolase, C-terminal domain"/>
    <property type="match status" value="1"/>
</dbReference>
<dbReference type="Gene3D" id="3.20.20.300">
    <property type="entry name" value="Glycoside hydrolase, family 3, N-terminal domain"/>
    <property type="match status" value="1"/>
</dbReference>
<gene>
    <name evidence="6" type="ORF">Ate02nite_38530</name>
</gene>
<dbReference type="GO" id="GO:0031222">
    <property type="term" value="P:arabinan catabolic process"/>
    <property type="evidence" value="ECO:0007669"/>
    <property type="project" value="TreeGrafter"/>
</dbReference>
<feature type="domain" description="Fibronectin type III-like" evidence="5">
    <location>
        <begin position="700"/>
        <end position="772"/>
    </location>
</feature>
<comment type="similarity">
    <text evidence="1">Belongs to the glycosyl hydrolase 3 family.</text>
</comment>
<dbReference type="InterPro" id="IPR044993">
    <property type="entry name" value="BXL"/>
</dbReference>
<dbReference type="SUPFAM" id="SSF49373">
    <property type="entry name" value="Invasin/intimin cell-adhesion fragments"/>
    <property type="match status" value="1"/>
</dbReference>
<keyword evidence="3" id="KW-0378">Hydrolase</keyword>
<dbReference type="EMBL" id="BOMY01000025">
    <property type="protein sequence ID" value="GIF21123.1"/>
    <property type="molecule type" value="Genomic_DNA"/>
</dbReference>
<dbReference type="InterPro" id="IPR036962">
    <property type="entry name" value="Glyco_hydro_3_N_sf"/>
</dbReference>
<dbReference type="InterPro" id="IPR036881">
    <property type="entry name" value="Glyco_hydro_3_C_sf"/>
</dbReference>
<dbReference type="InterPro" id="IPR017853">
    <property type="entry name" value="GH"/>
</dbReference>
<evidence type="ECO:0000256" key="2">
    <source>
        <dbReference type="ARBA" id="ARBA00022729"/>
    </source>
</evidence>
<keyword evidence="7" id="KW-1185">Reference proteome</keyword>
<comment type="caution">
    <text evidence="6">The sequence shown here is derived from an EMBL/GenBank/DDBJ whole genome shotgun (WGS) entry which is preliminary data.</text>
</comment>
<dbReference type="GO" id="GO:0046556">
    <property type="term" value="F:alpha-L-arabinofuranosidase activity"/>
    <property type="evidence" value="ECO:0007669"/>
    <property type="project" value="TreeGrafter"/>
</dbReference>
<name>A0A919TS85_9ACTN</name>
<dbReference type="PANTHER" id="PTHR42721:SF3">
    <property type="entry name" value="BETA-D-XYLOSIDASE 5-RELATED"/>
    <property type="match status" value="1"/>
</dbReference>
<evidence type="ECO:0000259" key="5">
    <source>
        <dbReference type="SMART" id="SM01217"/>
    </source>
</evidence>
<dbReference type="InterPro" id="IPR003343">
    <property type="entry name" value="Big_2"/>
</dbReference>
<feature type="chain" id="PRO_5037847130" evidence="4">
    <location>
        <begin position="29"/>
        <end position="1201"/>
    </location>
</feature>
<evidence type="ECO:0000256" key="4">
    <source>
        <dbReference type="SAM" id="SignalP"/>
    </source>
</evidence>
<reference evidence="6" key="1">
    <citation type="submission" date="2021-01" db="EMBL/GenBank/DDBJ databases">
        <title>Whole genome shotgun sequence of Actinoplanes tereljensis NBRC 105297.</title>
        <authorList>
            <person name="Komaki H."/>
            <person name="Tamura T."/>
        </authorList>
    </citation>
    <scope>NUCLEOTIDE SEQUENCE</scope>
    <source>
        <strain evidence="6">NBRC 105297</strain>
    </source>
</reference>
<dbReference type="Pfam" id="PF00933">
    <property type="entry name" value="Glyco_hydro_3"/>
    <property type="match status" value="1"/>
</dbReference>
<keyword evidence="2 4" id="KW-0732">Signal</keyword>
<dbReference type="GO" id="GO:0009044">
    <property type="term" value="F:xylan 1,4-beta-xylosidase activity"/>
    <property type="evidence" value="ECO:0007669"/>
    <property type="project" value="InterPro"/>
</dbReference>
<proteinExistence type="inferred from homology"/>
<evidence type="ECO:0000256" key="3">
    <source>
        <dbReference type="ARBA" id="ARBA00022801"/>
    </source>
</evidence>
<dbReference type="AlphaFoldDB" id="A0A919TS85"/>
<evidence type="ECO:0000256" key="1">
    <source>
        <dbReference type="ARBA" id="ARBA00005336"/>
    </source>
</evidence>
<dbReference type="PANTHER" id="PTHR42721">
    <property type="entry name" value="SUGAR HYDROLASE-RELATED"/>
    <property type="match status" value="1"/>
</dbReference>
<dbReference type="SUPFAM" id="SSF51445">
    <property type="entry name" value="(Trans)glycosidases"/>
    <property type="match status" value="1"/>
</dbReference>
<dbReference type="InterPro" id="IPR008964">
    <property type="entry name" value="Invasin/intimin_cell_adhesion"/>
</dbReference>
<dbReference type="Pfam" id="PF10633">
    <property type="entry name" value="NPCBM_assoc"/>
    <property type="match status" value="1"/>
</dbReference>
<dbReference type="Gene3D" id="2.60.40.1080">
    <property type="match status" value="1"/>
</dbReference>
<evidence type="ECO:0000313" key="7">
    <source>
        <dbReference type="Proteomes" id="UP000623608"/>
    </source>
</evidence>
<sequence>MARHRTRAAAVIAGLLAAGLTPVTPARAAAPPTPAYLDPRYSFAERAADLVSRLTLPEKVAQLHTNSAPAVPRLGIQQYTYWNEGQHGINRLGGNARHGSVGGGVHATSFPTNLATSMSWDPELIYQETTAISDEARGLLDRSLWGTGQNNIGPDPAAYGNLTYWAPTVNMARDPRWGRNDEGFGEDPVLTATLAGAYVNGYQGQTRSGERLTPYLKTAATAKHFALNNVEATRQSGSSDTTDANIRNYYTPQFRSLIQDAHVSGLMTAYNRVNGTPAPADTYLANLLAERTWGFGGYTTSDCGAITDIWASNRHNWAPPGWTTSTAGGTTTWTETATGRQLSGAAGGQAWALRAGTQLNCKGDEYTLANVREAIVAGVLSEGVLDDALVRVFTTRMATGEFDPPAEVGWTKIQKDQIESTDHQRLAEQVAASSLVLLKNDGALLPADPASLDHVVVVGDLAGKVTLGGYSGDPTVQVNAVQGIRNALPGATVTFDPCATSTTATTPAACAAQTLTELPAADLVVVVAGTDLNVATEGRDRATLALPGNYRSLIDQVGAAGNPRTVLALQASGPLAIEDVQPKFPAVVFGAYNGQSQGTALADVLFGKQNPSGHLSFTWYRDDAQLPGIENYGLTPAQTGGLGRTYQYFTGTPSYPFGYGLSYTTFGYGPVRTDRAATTPDGRITVRFDVTNTGTVPGATVAQLYATTPAVPGVDLPAKRLAGFRKTRVLQPGEHETVAIPVQAADLAFYDEKQRRQVVYNGRYRFQVGADAAHVAGAVDVRIHGRITPRITSVTVQPDRVRLSPGDTLDLRGRNPWIADDTARSDATPSGEHVRADRVIEAVHNDESFVNLDRARVTYRSGNPRVATISPSGRVTAVAAGVTTIAVTVGGVTGTTPIVVEQPFTLDVPSLTTAGSSITATATLPNPGRVPLTGVTLGVDAPGGWSVTPDGPTTFASVAPGATVRASWTLTPPTQPGAYDVTAHATFRSTSGLATASAARTVALPFPSLAAAYGNAGVSDDTQPATGNLDGGGYSYSAQALAAATPAITPGAVFRHDGLDFIWPAAEPGAAGNVVAGGQTIDLTSAGSGTGPGARLGLVGTGVSGTASGPATITYTDGTTQTSTLAFADWYANAPAAGGAIVTSVAYHNMASGRRDRKVSLYFTSIPLDPAKTVRYLTLPDISQGVTASQTSMHIFTVAIG</sequence>
<dbReference type="GO" id="GO:0045493">
    <property type="term" value="P:xylan catabolic process"/>
    <property type="evidence" value="ECO:0007669"/>
    <property type="project" value="InterPro"/>
</dbReference>
<accession>A0A919TS85</accession>
<dbReference type="InterPro" id="IPR026891">
    <property type="entry name" value="Fn3-like"/>
</dbReference>
<protein>
    <submittedName>
        <fullName evidence="6">Beta-glucosidase</fullName>
    </submittedName>
</protein>
<feature type="signal peptide" evidence="4">
    <location>
        <begin position="1"/>
        <end position="28"/>
    </location>
</feature>
<dbReference type="InterPro" id="IPR018905">
    <property type="entry name" value="A-galactase_NEW3"/>
</dbReference>
<dbReference type="InterPro" id="IPR013783">
    <property type="entry name" value="Ig-like_fold"/>
</dbReference>
<evidence type="ECO:0000313" key="6">
    <source>
        <dbReference type="EMBL" id="GIF21123.1"/>
    </source>
</evidence>
<dbReference type="Pfam" id="PF14310">
    <property type="entry name" value="Fn3-like"/>
    <property type="match status" value="1"/>
</dbReference>
<dbReference type="RefSeq" id="WP_203807421.1">
    <property type="nucleotide sequence ID" value="NZ_BOMY01000025.1"/>
</dbReference>
<dbReference type="InterPro" id="IPR001764">
    <property type="entry name" value="Glyco_hydro_3_N"/>
</dbReference>
<dbReference type="SMART" id="SM01217">
    <property type="entry name" value="Fn3_like"/>
    <property type="match status" value="1"/>
</dbReference>
<dbReference type="Pfam" id="PF01915">
    <property type="entry name" value="Glyco_hydro_3_C"/>
    <property type="match status" value="1"/>
</dbReference>
<dbReference type="Gene3D" id="3.40.50.1700">
    <property type="entry name" value="Glycoside hydrolase family 3 C-terminal domain"/>
    <property type="match status" value="1"/>
</dbReference>
<dbReference type="InterPro" id="IPR002772">
    <property type="entry name" value="Glyco_hydro_3_C"/>
</dbReference>
<dbReference type="Gene3D" id="2.60.40.10">
    <property type="entry name" value="Immunoglobulins"/>
    <property type="match status" value="1"/>
</dbReference>